<evidence type="ECO:0000256" key="4">
    <source>
        <dbReference type="ARBA" id="ARBA00022722"/>
    </source>
</evidence>
<gene>
    <name evidence="9" type="ORF">OBBRIDRAFT_749231</name>
</gene>
<accession>A0A8E2DPV9</accession>
<dbReference type="InterPro" id="IPR050092">
    <property type="entry name" value="RNase_H"/>
</dbReference>
<keyword evidence="10" id="KW-1185">Reference proteome</keyword>
<comment type="catalytic activity">
    <reaction evidence="1">
        <text>Endonucleolytic cleavage to 5'-phosphomonoester.</text>
        <dbReference type="EC" id="3.1.26.4"/>
    </reaction>
</comment>
<keyword evidence="5" id="KW-0479">Metal-binding</keyword>
<dbReference type="InterPro" id="IPR036397">
    <property type="entry name" value="RNaseH_sf"/>
</dbReference>
<dbReference type="EC" id="3.1.26.4" evidence="3"/>
<dbReference type="InterPro" id="IPR012337">
    <property type="entry name" value="RNaseH-like_sf"/>
</dbReference>
<dbReference type="PROSITE" id="PS50879">
    <property type="entry name" value="RNASE_H_1"/>
    <property type="match status" value="1"/>
</dbReference>
<dbReference type="GO" id="GO:0004523">
    <property type="term" value="F:RNA-DNA hybrid ribonuclease activity"/>
    <property type="evidence" value="ECO:0007669"/>
    <property type="project" value="UniProtKB-EC"/>
</dbReference>
<reference evidence="9 10" key="1">
    <citation type="submission" date="2016-07" db="EMBL/GenBank/DDBJ databases">
        <title>Draft genome of the white-rot fungus Obba rivulosa 3A-2.</title>
        <authorList>
            <consortium name="DOE Joint Genome Institute"/>
            <person name="Miettinen O."/>
            <person name="Riley R."/>
            <person name="Acob R."/>
            <person name="Barry K."/>
            <person name="Cullen D."/>
            <person name="De Vries R."/>
            <person name="Hainaut M."/>
            <person name="Hatakka A."/>
            <person name="Henrissat B."/>
            <person name="Hilden K."/>
            <person name="Kuo R."/>
            <person name="Labutti K."/>
            <person name="Lipzen A."/>
            <person name="Makela M.R."/>
            <person name="Sandor L."/>
            <person name="Spatafora J.W."/>
            <person name="Grigoriev I.V."/>
            <person name="Hibbett D.S."/>
        </authorList>
    </citation>
    <scope>NUCLEOTIDE SEQUENCE [LARGE SCALE GENOMIC DNA]</scope>
    <source>
        <strain evidence="9 10">3A-2</strain>
    </source>
</reference>
<evidence type="ECO:0000256" key="6">
    <source>
        <dbReference type="ARBA" id="ARBA00022759"/>
    </source>
</evidence>
<dbReference type="GO" id="GO:0046872">
    <property type="term" value="F:metal ion binding"/>
    <property type="evidence" value="ECO:0007669"/>
    <property type="project" value="UniProtKB-KW"/>
</dbReference>
<evidence type="ECO:0000313" key="10">
    <source>
        <dbReference type="Proteomes" id="UP000250043"/>
    </source>
</evidence>
<dbReference type="PANTHER" id="PTHR10642:SF26">
    <property type="entry name" value="RIBONUCLEASE H1"/>
    <property type="match status" value="1"/>
</dbReference>
<dbReference type="InterPro" id="IPR002156">
    <property type="entry name" value="RNaseH_domain"/>
</dbReference>
<dbReference type="Gene3D" id="3.30.420.10">
    <property type="entry name" value="Ribonuclease H-like superfamily/Ribonuclease H"/>
    <property type="match status" value="1"/>
</dbReference>
<keyword evidence="6" id="KW-0255">Endonuclease</keyword>
<evidence type="ECO:0000256" key="5">
    <source>
        <dbReference type="ARBA" id="ARBA00022723"/>
    </source>
</evidence>
<evidence type="ECO:0000313" key="9">
    <source>
        <dbReference type="EMBL" id="OCH93558.1"/>
    </source>
</evidence>
<dbReference type="EMBL" id="KV722353">
    <property type="protein sequence ID" value="OCH93558.1"/>
    <property type="molecule type" value="Genomic_DNA"/>
</dbReference>
<dbReference type="GO" id="GO:0043137">
    <property type="term" value="P:DNA replication, removal of RNA primer"/>
    <property type="evidence" value="ECO:0007669"/>
    <property type="project" value="TreeGrafter"/>
</dbReference>
<evidence type="ECO:0000256" key="7">
    <source>
        <dbReference type="ARBA" id="ARBA00022801"/>
    </source>
</evidence>
<keyword evidence="7" id="KW-0378">Hydrolase</keyword>
<evidence type="ECO:0000256" key="1">
    <source>
        <dbReference type="ARBA" id="ARBA00000077"/>
    </source>
</evidence>
<organism evidence="9 10">
    <name type="scientific">Obba rivulosa</name>
    <dbReference type="NCBI Taxonomy" id="1052685"/>
    <lineage>
        <taxon>Eukaryota</taxon>
        <taxon>Fungi</taxon>
        <taxon>Dikarya</taxon>
        <taxon>Basidiomycota</taxon>
        <taxon>Agaricomycotina</taxon>
        <taxon>Agaricomycetes</taxon>
        <taxon>Polyporales</taxon>
        <taxon>Gelatoporiaceae</taxon>
        <taxon>Obba</taxon>
    </lineage>
</organism>
<comment type="similarity">
    <text evidence="2">Belongs to the RNase H family.</text>
</comment>
<dbReference type="OrthoDB" id="407198at2759"/>
<dbReference type="SUPFAM" id="SSF53098">
    <property type="entry name" value="Ribonuclease H-like"/>
    <property type="match status" value="1"/>
</dbReference>
<dbReference type="GO" id="GO:0003676">
    <property type="term" value="F:nucleic acid binding"/>
    <property type="evidence" value="ECO:0007669"/>
    <property type="project" value="InterPro"/>
</dbReference>
<proteinExistence type="inferred from homology"/>
<keyword evidence="4" id="KW-0540">Nuclease</keyword>
<dbReference type="Pfam" id="PF00075">
    <property type="entry name" value="RNase_H"/>
    <property type="match status" value="1"/>
</dbReference>
<sequence length="251" mass="28010">MSSHQSHAEGDGAQGVFNRRFLFCDNLQNWAENAGDLILACPQCWRFSARCCQHLSTEEERSCHQYQLAFTDGACLSNGQTGATAGIGVAIGAQEGGFHQLSIPIDDSIDAYPKRSSQRAELLAAIHGLRALGAAKKNTDAEEPQERKLPRTYRSRPLDRSCWVITTDSEYVVKGMTEWFPQWKANGWRGAQGRRPSNLDLFQQLDKEIDIQERRHKVNIGFWHVPREFNGLADSLAKRAARIAPAAMLVG</sequence>
<dbReference type="AlphaFoldDB" id="A0A8E2DPV9"/>
<dbReference type="PANTHER" id="PTHR10642">
    <property type="entry name" value="RIBONUCLEASE H1"/>
    <property type="match status" value="1"/>
</dbReference>
<evidence type="ECO:0000256" key="3">
    <source>
        <dbReference type="ARBA" id="ARBA00012180"/>
    </source>
</evidence>
<dbReference type="CDD" id="cd13934">
    <property type="entry name" value="RNase_H_Dikarya_like"/>
    <property type="match status" value="1"/>
</dbReference>
<evidence type="ECO:0000256" key="2">
    <source>
        <dbReference type="ARBA" id="ARBA00005300"/>
    </source>
</evidence>
<dbReference type="Proteomes" id="UP000250043">
    <property type="component" value="Unassembled WGS sequence"/>
</dbReference>
<evidence type="ECO:0000259" key="8">
    <source>
        <dbReference type="PROSITE" id="PS50879"/>
    </source>
</evidence>
<protein>
    <recommendedName>
        <fullName evidence="3">ribonuclease H</fullName>
        <ecNumber evidence="3">3.1.26.4</ecNumber>
    </recommendedName>
</protein>
<name>A0A8E2DPV9_9APHY</name>
<feature type="domain" description="RNase H type-1" evidence="8">
    <location>
        <begin position="63"/>
        <end position="242"/>
    </location>
</feature>